<feature type="domain" description="Acyl-CoA dehydrogenase/oxidase C-terminal" evidence="3">
    <location>
        <begin position="52"/>
        <end position="161"/>
    </location>
</feature>
<dbReference type="PANTHER" id="PTHR43292">
    <property type="entry name" value="ACYL-COA DEHYDROGENASE"/>
    <property type="match status" value="1"/>
</dbReference>
<organism evidence="4">
    <name type="scientific">freshwater metagenome</name>
    <dbReference type="NCBI Taxonomy" id="449393"/>
    <lineage>
        <taxon>unclassified sequences</taxon>
        <taxon>metagenomes</taxon>
        <taxon>ecological metagenomes</taxon>
    </lineage>
</organism>
<evidence type="ECO:0000256" key="1">
    <source>
        <dbReference type="ARBA" id="ARBA00022630"/>
    </source>
</evidence>
<dbReference type="InterPro" id="IPR036250">
    <property type="entry name" value="AcylCo_DH-like_C"/>
</dbReference>
<keyword evidence="2" id="KW-0560">Oxidoreductase</keyword>
<reference evidence="4" key="1">
    <citation type="submission" date="2020-05" db="EMBL/GenBank/DDBJ databases">
        <authorList>
            <person name="Chiriac C."/>
            <person name="Salcher M."/>
            <person name="Ghai R."/>
            <person name="Kavagutti S V."/>
        </authorList>
    </citation>
    <scope>NUCLEOTIDE SEQUENCE</scope>
</reference>
<dbReference type="GO" id="GO:0016627">
    <property type="term" value="F:oxidoreductase activity, acting on the CH-CH group of donors"/>
    <property type="evidence" value="ECO:0007669"/>
    <property type="project" value="InterPro"/>
</dbReference>
<dbReference type="InterPro" id="IPR052161">
    <property type="entry name" value="Mycobact_Acyl-CoA_DH"/>
</dbReference>
<accession>A0A6J6X4I7</accession>
<dbReference type="Pfam" id="PF00441">
    <property type="entry name" value="Acyl-CoA_dh_1"/>
    <property type="match status" value="1"/>
</dbReference>
<dbReference type="GO" id="GO:0005886">
    <property type="term" value="C:plasma membrane"/>
    <property type="evidence" value="ECO:0007669"/>
    <property type="project" value="TreeGrafter"/>
</dbReference>
<evidence type="ECO:0000256" key="2">
    <source>
        <dbReference type="ARBA" id="ARBA00023002"/>
    </source>
</evidence>
<gene>
    <name evidence="4" type="ORF">UFOPK2921_01444</name>
</gene>
<proteinExistence type="predicted"/>
<dbReference type="EMBL" id="CAEZZV010000250">
    <property type="protein sequence ID" value="CAB4790623.1"/>
    <property type="molecule type" value="Genomic_DNA"/>
</dbReference>
<dbReference type="Gene3D" id="1.20.140.10">
    <property type="entry name" value="Butyryl-CoA Dehydrogenase, subunit A, domain 3"/>
    <property type="match status" value="1"/>
</dbReference>
<name>A0A6J6X4I7_9ZZZZ</name>
<evidence type="ECO:0000259" key="3">
    <source>
        <dbReference type="Pfam" id="PF00441"/>
    </source>
</evidence>
<evidence type="ECO:0000313" key="4">
    <source>
        <dbReference type="EMBL" id="CAB4790623.1"/>
    </source>
</evidence>
<dbReference type="InterPro" id="IPR009075">
    <property type="entry name" value="AcylCo_DH/oxidase_C"/>
</dbReference>
<dbReference type="PANTHER" id="PTHR43292:SF4">
    <property type="entry name" value="ACYL-COA DEHYDROGENASE FADE34"/>
    <property type="match status" value="1"/>
</dbReference>
<protein>
    <submittedName>
        <fullName evidence="4">Unannotated protein</fullName>
    </submittedName>
</protein>
<dbReference type="SUPFAM" id="SSF47203">
    <property type="entry name" value="Acyl-CoA dehydrogenase C-terminal domain-like"/>
    <property type="match status" value="1"/>
</dbReference>
<dbReference type="AlphaFoldDB" id="A0A6J6X4I7"/>
<keyword evidence="1" id="KW-0285">Flavoprotein</keyword>
<sequence>MRRPKFVESAGKQSRAVSEAEAEAEEHFKTYVWYPQRAGRVDLVIERAQQHGVAHDLVIRQEIAALISFQRTSEWTALRARAARALGRPPGPEGSLGKLAASQVARMAHRVHTLISGANGMLTTGDHPHDATIAEVLVSTPAQSIAGGTDEIQKSIIGEKILGLARESDPSLDLPYREVARRSQ</sequence>